<keyword evidence="2" id="KW-1185">Reference proteome</keyword>
<accession>M1ABS9</accession>
<dbReference type="OrthoDB" id="440619at2759"/>
<dbReference type="HOGENOM" id="CLU_3128022_0_0_1"/>
<dbReference type="AlphaFoldDB" id="M1ABS9"/>
<sequence length="50" mass="5796">MRSEPRSACMHRTGIRIGDYEEKLDSDWLVAFTSACSISNLADLIRYIRF</sequence>
<dbReference type="ExpressionAtlas" id="M1ABS9">
    <property type="expression patterns" value="baseline"/>
</dbReference>
<dbReference type="Proteomes" id="UP000011115">
    <property type="component" value="Unassembled WGS sequence"/>
</dbReference>
<gene>
    <name evidence="1" type="primary">LOC102601559</name>
</gene>
<proteinExistence type="predicted"/>
<evidence type="ECO:0000313" key="2">
    <source>
        <dbReference type="Proteomes" id="UP000011115"/>
    </source>
</evidence>
<reference evidence="2" key="1">
    <citation type="journal article" date="2011" name="Nature">
        <title>Genome sequence and analysis of the tuber crop potato.</title>
        <authorList>
            <consortium name="The Potato Genome Sequencing Consortium"/>
        </authorList>
    </citation>
    <scope>NUCLEOTIDE SEQUENCE [LARGE SCALE GENOMIC DNA]</scope>
    <source>
        <strain evidence="2">cv. DM1-3 516 R44</strain>
    </source>
</reference>
<dbReference type="Gramene" id="PGSC0003DMT400019230">
    <property type="protein sequence ID" value="PGSC0003DMT400019230"/>
    <property type="gene ID" value="PGSC0003DMG400007434"/>
</dbReference>
<name>M1ABS9_SOLTU</name>
<dbReference type="EnsemblPlants" id="PGSC0003DMT400019230">
    <property type="protein sequence ID" value="PGSC0003DMT400019230"/>
    <property type="gene ID" value="PGSC0003DMG400007434"/>
</dbReference>
<reference evidence="1" key="2">
    <citation type="submission" date="2015-06" db="UniProtKB">
        <authorList>
            <consortium name="EnsemblPlants"/>
        </authorList>
    </citation>
    <scope>IDENTIFICATION</scope>
    <source>
        <strain evidence="1">DM1-3 516 R44</strain>
    </source>
</reference>
<protein>
    <submittedName>
        <fullName evidence="1">Pseudouridine synthase family protein</fullName>
    </submittedName>
</protein>
<evidence type="ECO:0000313" key="1">
    <source>
        <dbReference type="EnsemblPlants" id="PGSC0003DMT400019230"/>
    </source>
</evidence>
<organism evidence="1 2">
    <name type="scientific">Solanum tuberosum</name>
    <name type="common">Potato</name>
    <dbReference type="NCBI Taxonomy" id="4113"/>
    <lineage>
        <taxon>Eukaryota</taxon>
        <taxon>Viridiplantae</taxon>
        <taxon>Streptophyta</taxon>
        <taxon>Embryophyta</taxon>
        <taxon>Tracheophyta</taxon>
        <taxon>Spermatophyta</taxon>
        <taxon>Magnoliopsida</taxon>
        <taxon>eudicotyledons</taxon>
        <taxon>Gunneridae</taxon>
        <taxon>Pentapetalae</taxon>
        <taxon>asterids</taxon>
        <taxon>lamiids</taxon>
        <taxon>Solanales</taxon>
        <taxon>Solanaceae</taxon>
        <taxon>Solanoideae</taxon>
        <taxon>Solaneae</taxon>
        <taxon>Solanum</taxon>
    </lineage>
</organism>